<proteinExistence type="predicted"/>
<keyword evidence="2" id="KW-0346">Stress response</keyword>
<gene>
    <name evidence="2" type="ORF">CGI_10002352</name>
</gene>
<dbReference type="InParanoid" id="K1PES2"/>
<feature type="region of interest" description="Disordered" evidence="1">
    <location>
        <begin position="1182"/>
        <end position="1212"/>
    </location>
</feature>
<dbReference type="EMBL" id="JH818007">
    <property type="protein sequence ID" value="EKC22402.1"/>
    <property type="molecule type" value="Genomic_DNA"/>
</dbReference>
<dbReference type="AlphaFoldDB" id="K1PES2"/>
<protein>
    <submittedName>
        <fullName evidence="2">Heat shock 70 kDa protein 12B</fullName>
    </submittedName>
</protein>
<evidence type="ECO:0000313" key="2">
    <source>
        <dbReference type="EMBL" id="EKC22402.1"/>
    </source>
</evidence>
<dbReference type="InterPro" id="IPR043129">
    <property type="entry name" value="ATPase_NBD"/>
</dbReference>
<feature type="compositionally biased region" description="Basic and acidic residues" evidence="1">
    <location>
        <begin position="1190"/>
        <end position="1199"/>
    </location>
</feature>
<sequence>MAHVIKVVAALDLGGTYVGYGYKIMRDHAKEVQFPEWGPHHASKTKSCVLLTPTRHFHSLGDEAEQKFAELRKTGESPGWFYCQNIKRMLMDKQDYVKCHNKQTVPVMDMLTAVLRFFSSHLLARCGEGAEEETLTPSNVRWVINLPMKARDDIVTVLSSAAIKAGLDSRSLSFIPEVESMLTSAKALPKSKPVTGSEQTLCICDIGGSSVRVAKLEMDGTDGSVTNVDLEYSVEVGGHLMDERFLKFLRNVIGAYIVQAFEDFLPVPMLEFMNLFELNKTNMAPEFSKKYIFAIPHALMKKFKFLVPSFRGKDVFSPSPRYGEKVTMTENSLVADESVVWFFLKEAVDKVLEFLQSSFEKLRVSEDTTVILTGGHSQYWKLRDVMRQRFTRRQVIYMDAPSESALIGAIMVAKEIEAKHIFESLPIEIQRMSSEEREVFFAALQRGQFAENDVTINVIAGLDNSYTTFILPVPYNWKSLYIHGKDILNNDHDTRKSASCPNRNNGTLPAFVLSKENIQCTPDLIFFADETPEYETTPTPRDLGTTPTPRDLGVRHNQNVDQLHSVHIRELGSESDVFQGRQSLLDWRPVYVLLYSLNQIITDSVRDSESGPGSRQTSLLDFLTTWVKMIFTFTKTTDRGHPHIVLFGTHHQEQKETFVRSRSDIVIKQLDKYFSGSPVRQWLVLDPLLRGNVENERDLGLERLRQTIMDIANKHKGSEWFPRHWVSFYDRLMSRKREGHKVISSNVFRKYNTVHSESLEKQQELEVFLKYHVSIGNFLDFSHVDHNNYIFLDPCVIGDELNVLYNLEKNEKQSKSSPYKEAVIQKSTLLQYLALDRVKGQGQVILGTLLDLGLLVKPMLYDSHGNLIDPTYLIMPALLPVHSTSSLREKLFAEKKCITMRFHGHGYFPLSIFQRLLSSVVSIWSVVNFSGKPLLAADVGAFSLDSFHRLVLACHEECIDVYIYHKSGSVYVNPTTETEFQVNDAIFVTEVATCNCFSSCYASVDQLQKEDNWKCEKHGVGGRSRDLLGVWYPVEETFPDPVHEGQCQSNCRGLREYLLSKSPSEQLVGRLARRLDPQVIPTIAQKLGLTQIEVRRVRDSAARSTAEPTAGSTAWRQSFQTLQNAVRKHSLTLGDLQEAIVSAGVGKHVMCQTDALIPEKNPNFYLILSFLSLFPNQYSTSSMNPTAAESVRDNFDRQRPSSGEFSGIARFG</sequence>
<name>K1PES2_MAGGI</name>
<dbReference type="PANTHER" id="PTHR14187">
    <property type="entry name" value="ALPHA KINASE/ELONGATION FACTOR 2 KINASE"/>
    <property type="match status" value="1"/>
</dbReference>
<reference evidence="2" key="1">
    <citation type="journal article" date="2012" name="Nature">
        <title>The oyster genome reveals stress adaptation and complexity of shell formation.</title>
        <authorList>
            <person name="Zhang G."/>
            <person name="Fang X."/>
            <person name="Guo X."/>
            <person name="Li L."/>
            <person name="Luo R."/>
            <person name="Xu F."/>
            <person name="Yang P."/>
            <person name="Zhang L."/>
            <person name="Wang X."/>
            <person name="Qi H."/>
            <person name="Xiong Z."/>
            <person name="Que H."/>
            <person name="Xie Y."/>
            <person name="Holland P.W."/>
            <person name="Paps J."/>
            <person name="Zhu Y."/>
            <person name="Wu F."/>
            <person name="Chen Y."/>
            <person name="Wang J."/>
            <person name="Peng C."/>
            <person name="Meng J."/>
            <person name="Yang L."/>
            <person name="Liu J."/>
            <person name="Wen B."/>
            <person name="Zhang N."/>
            <person name="Huang Z."/>
            <person name="Zhu Q."/>
            <person name="Feng Y."/>
            <person name="Mount A."/>
            <person name="Hedgecock D."/>
            <person name="Xu Z."/>
            <person name="Liu Y."/>
            <person name="Domazet-Loso T."/>
            <person name="Du Y."/>
            <person name="Sun X."/>
            <person name="Zhang S."/>
            <person name="Liu B."/>
            <person name="Cheng P."/>
            <person name="Jiang X."/>
            <person name="Li J."/>
            <person name="Fan D."/>
            <person name="Wang W."/>
            <person name="Fu W."/>
            <person name="Wang T."/>
            <person name="Wang B."/>
            <person name="Zhang J."/>
            <person name="Peng Z."/>
            <person name="Li Y."/>
            <person name="Li N."/>
            <person name="Wang J."/>
            <person name="Chen M."/>
            <person name="He Y."/>
            <person name="Tan F."/>
            <person name="Song X."/>
            <person name="Zheng Q."/>
            <person name="Huang R."/>
            <person name="Yang H."/>
            <person name="Du X."/>
            <person name="Chen L."/>
            <person name="Yang M."/>
            <person name="Gaffney P.M."/>
            <person name="Wang S."/>
            <person name="Luo L."/>
            <person name="She Z."/>
            <person name="Ming Y."/>
            <person name="Huang W."/>
            <person name="Zhang S."/>
            <person name="Huang B."/>
            <person name="Zhang Y."/>
            <person name="Qu T."/>
            <person name="Ni P."/>
            <person name="Miao G."/>
            <person name="Wang J."/>
            <person name="Wang Q."/>
            <person name="Steinberg C.E."/>
            <person name="Wang H."/>
            <person name="Li N."/>
            <person name="Qian L."/>
            <person name="Zhang G."/>
            <person name="Li Y."/>
            <person name="Yang H."/>
            <person name="Liu X."/>
            <person name="Wang J."/>
            <person name="Yin Y."/>
            <person name="Wang J."/>
        </authorList>
    </citation>
    <scope>NUCLEOTIDE SEQUENCE [LARGE SCALE GENOMIC DNA]</scope>
    <source>
        <strain evidence="2">05x7-T-G4-1.051#20</strain>
    </source>
</reference>
<dbReference type="Gene3D" id="3.30.420.40">
    <property type="match status" value="2"/>
</dbReference>
<accession>K1PES2</accession>
<evidence type="ECO:0000256" key="1">
    <source>
        <dbReference type="SAM" id="MobiDB-lite"/>
    </source>
</evidence>
<dbReference type="SUPFAM" id="SSF53067">
    <property type="entry name" value="Actin-like ATPase domain"/>
    <property type="match status" value="1"/>
</dbReference>
<dbReference type="PANTHER" id="PTHR14187:SF5">
    <property type="entry name" value="HEAT SHOCK 70 KDA PROTEIN 12A"/>
    <property type="match status" value="1"/>
</dbReference>
<dbReference type="Gene3D" id="3.90.640.10">
    <property type="entry name" value="Actin, Chain A, domain 4"/>
    <property type="match status" value="1"/>
</dbReference>
<organism evidence="2">
    <name type="scientific">Magallana gigas</name>
    <name type="common">Pacific oyster</name>
    <name type="synonym">Crassostrea gigas</name>
    <dbReference type="NCBI Taxonomy" id="29159"/>
    <lineage>
        <taxon>Eukaryota</taxon>
        <taxon>Metazoa</taxon>
        <taxon>Spiralia</taxon>
        <taxon>Lophotrochozoa</taxon>
        <taxon>Mollusca</taxon>
        <taxon>Bivalvia</taxon>
        <taxon>Autobranchia</taxon>
        <taxon>Pteriomorphia</taxon>
        <taxon>Ostreida</taxon>
        <taxon>Ostreoidea</taxon>
        <taxon>Ostreidae</taxon>
        <taxon>Magallana</taxon>
    </lineage>
</organism>
<dbReference type="HOGENOM" id="CLU_269630_0_0_1"/>
<feature type="region of interest" description="Disordered" evidence="1">
    <location>
        <begin position="535"/>
        <end position="554"/>
    </location>
</feature>